<evidence type="ECO:0000313" key="1">
    <source>
        <dbReference type="EMBL" id="KAJ2880204.1"/>
    </source>
</evidence>
<feature type="non-terminal residue" evidence="1">
    <location>
        <position position="270"/>
    </location>
</feature>
<reference evidence="1" key="1">
    <citation type="submission" date="2022-07" db="EMBL/GenBank/DDBJ databases">
        <title>Phylogenomic reconstructions and comparative analyses of Kickxellomycotina fungi.</title>
        <authorList>
            <person name="Reynolds N.K."/>
            <person name="Stajich J.E."/>
            <person name="Barry K."/>
            <person name="Grigoriev I.V."/>
            <person name="Crous P."/>
            <person name="Smith M.E."/>
        </authorList>
    </citation>
    <scope>NUCLEOTIDE SEQUENCE</scope>
    <source>
        <strain evidence="1">CBS 190363</strain>
    </source>
</reference>
<protein>
    <submittedName>
        <fullName evidence="1">Uncharacterized protein</fullName>
    </submittedName>
</protein>
<accession>A0ACC1LUJ5</accession>
<organism evidence="1 2">
    <name type="scientific">Coemansia aciculifera</name>
    <dbReference type="NCBI Taxonomy" id="417176"/>
    <lineage>
        <taxon>Eukaryota</taxon>
        <taxon>Fungi</taxon>
        <taxon>Fungi incertae sedis</taxon>
        <taxon>Zoopagomycota</taxon>
        <taxon>Kickxellomycotina</taxon>
        <taxon>Kickxellomycetes</taxon>
        <taxon>Kickxellales</taxon>
        <taxon>Kickxellaceae</taxon>
        <taxon>Coemansia</taxon>
    </lineage>
</organism>
<sequence length="270" mass="30213">MLRILVLAAILIGSPICCHAKLDFDDPRLSPEVAAAFSAAECDFHPHIRVAAAAADEAPPHAPAYHPEPVREDEAPRTKFVFDDYDTYQRNELKYSKYAQDERLSHDHNDKNEVAAIAEALEPPPAVPALSQLDKYRMPSRQDSRNEQSPDHFDSEDRAKMNRGRYVKDDGVVHELGDRKEYPVVADAHEPEGRAPVVRESHERQVYPVGNDAHEPEAHERQAYPVVAKVPAPAAYDGISTETQFVVHMPESVIQEDIKPDSHSEAHAEP</sequence>
<comment type="caution">
    <text evidence="1">The sequence shown here is derived from an EMBL/GenBank/DDBJ whole genome shotgun (WGS) entry which is preliminary data.</text>
</comment>
<proteinExistence type="predicted"/>
<dbReference type="Proteomes" id="UP001139981">
    <property type="component" value="Unassembled WGS sequence"/>
</dbReference>
<evidence type="ECO:0000313" key="2">
    <source>
        <dbReference type="Proteomes" id="UP001139981"/>
    </source>
</evidence>
<keyword evidence="2" id="KW-1185">Reference proteome</keyword>
<dbReference type="EMBL" id="JANBVB010003155">
    <property type="protein sequence ID" value="KAJ2880204.1"/>
    <property type="molecule type" value="Genomic_DNA"/>
</dbReference>
<name>A0ACC1LUJ5_9FUNG</name>
<gene>
    <name evidence="1" type="ORF">IWW38_005989</name>
</gene>